<dbReference type="PANTHER" id="PTHR24369">
    <property type="entry name" value="ANTIGEN BSP, PUTATIVE-RELATED"/>
    <property type="match status" value="1"/>
</dbReference>
<dbReference type="Gene3D" id="3.80.10.10">
    <property type="entry name" value="Ribonuclease Inhibitor"/>
    <property type="match status" value="2"/>
</dbReference>
<gene>
    <name evidence="6" type="ORF">fugu_019661</name>
</gene>
<keyword evidence="7" id="KW-1185">Reference proteome</keyword>
<keyword evidence="2 4" id="KW-0732">Signal</keyword>
<dbReference type="PANTHER" id="PTHR24369:SF213">
    <property type="entry name" value="INSULIN LIKE GROWTH FACTOR BINDING PROTEIN ACID LABILE SUBUNIT"/>
    <property type="match status" value="1"/>
</dbReference>
<organism evidence="6 7">
    <name type="scientific">Takifugu bimaculatus</name>
    <dbReference type="NCBI Taxonomy" id="433685"/>
    <lineage>
        <taxon>Eukaryota</taxon>
        <taxon>Metazoa</taxon>
        <taxon>Chordata</taxon>
        <taxon>Craniata</taxon>
        <taxon>Vertebrata</taxon>
        <taxon>Euteleostomi</taxon>
        <taxon>Actinopterygii</taxon>
        <taxon>Neopterygii</taxon>
        <taxon>Teleostei</taxon>
        <taxon>Neoteleostei</taxon>
        <taxon>Acanthomorphata</taxon>
        <taxon>Eupercaria</taxon>
        <taxon>Tetraodontiformes</taxon>
        <taxon>Tetradontoidea</taxon>
        <taxon>Tetraodontidae</taxon>
        <taxon>Takifugu</taxon>
    </lineage>
</organism>
<evidence type="ECO:0000256" key="1">
    <source>
        <dbReference type="ARBA" id="ARBA00022614"/>
    </source>
</evidence>
<evidence type="ECO:0000256" key="2">
    <source>
        <dbReference type="ARBA" id="ARBA00022729"/>
    </source>
</evidence>
<evidence type="ECO:0000313" key="6">
    <source>
        <dbReference type="EMBL" id="TNM91281.1"/>
    </source>
</evidence>
<name>A0A4Z2BFW4_9TELE</name>
<dbReference type="SUPFAM" id="SSF52058">
    <property type="entry name" value="L domain-like"/>
    <property type="match status" value="1"/>
</dbReference>
<comment type="caution">
    <text evidence="6">The sequence shown here is derived from an EMBL/GenBank/DDBJ whole genome shotgun (WGS) entry which is preliminary data.</text>
</comment>
<evidence type="ECO:0000313" key="7">
    <source>
        <dbReference type="Proteomes" id="UP000516260"/>
    </source>
</evidence>
<dbReference type="Pfam" id="PF13855">
    <property type="entry name" value="LRR_8"/>
    <property type="match status" value="2"/>
</dbReference>
<dbReference type="EMBL" id="SWLE01000015">
    <property type="protein sequence ID" value="TNM91281.1"/>
    <property type="molecule type" value="Genomic_DNA"/>
</dbReference>
<dbReference type="Proteomes" id="UP000516260">
    <property type="component" value="Chromosome 22"/>
</dbReference>
<proteinExistence type="predicted"/>
<dbReference type="AlphaFoldDB" id="A0A4Z2BFW4"/>
<keyword evidence="1" id="KW-0433">Leucine-rich repeat</keyword>
<dbReference type="InterPro" id="IPR003591">
    <property type="entry name" value="Leu-rich_rpt_typical-subtyp"/>
</dbReference>
<dbReference type="SMART" id="SM00369">
    <property type="entry name" value="LRR_TYP"/>
    <property type="match status" value="5"/>
</dbReference>
<protein>
    <recommendedName>
        <fullName evidence="5">LRRCT domain-containing protein</fullName>
    </recommendedName>
</protein>
<reference evidence="6 7" key="1">
    <citation type="submission" date="2019-04" db="EMBL/GenBank/DDBJ databases">
        <title>The sequence and de novo assembly of Takifugu bimaculatus genome using PacBio and Hi-C technologies.</title>
        <authorList>
            <person name="Xu P."/>
            <person name="Liu B."/>
            <person name="Zhou Z."/>
        </authorList>
    </citation>
    <scope>NUCLEOTIDE SEQUENCE [LARGE SCALE GENOMIC DNA]</scope>
    <source>
        <strain evidence="6">TB-2018</strain>
        <tissue evidence="6">Muscle</tissue>
    </source>
</reference>
<feature type="domain" description="LRRCT" evidence="5">
    <location>
        <begin position="334"/>
        <end position="385"/>
    </location>
</feature>
<dbReference type="InterPro" id="IPR001611">
    <property type="entry name" value="Leu-rich_rpt"/>
</dbReference>
<dbReference type="GO" id="GO:0005886">
    <property type="term" value="C:plasma membrane"/>
    <property type="evidence" value="ECO:0007669"/>
    <property type="project" value="TreeGrafter"/>
</dbReference>
<evidence type="ECO:0000259" key="5">
    <source>
        <dbReference type="SMART" id="SM00082"/>
    </source>
</evidence>
<feature type="signal peptide" evidence="4">
    <location>
        <begin position="1"/>
        <end position="18"/>
    </location>
</feature>
<feature type="domain" description="LRRCT" evidence="5">
    <location>
        <begin position="153"/>
        <end position="203"/>
    </location>
</feature>
<dbReference type="SMART" id="SM00082">
    <property type="entry name" value="LRRCT"/>
    <property type="match status" value="2"/>
</dbReference>
<accession>A0A4Z2BFW4</accession>
<evidence type="ECO:0000256" key="3">
    <source>
        <dbReference type="ARBA" id="ARBA00022737"/>
    </source>
</evidence>
<dbReference type="InterPro" id="IPR050541">
    <property type="entry name" value="LRR_TM_domain-containing"/>
</dbReference>
<keyword evidence="3" id="KW-0677">Repeat</keyword>
<feature type="chain" id="PRO_5021304038" description="LRRCT domain-containing protein" evidence="4">
    <location>
        <begin position="19"/>
        <end position="437"/>
    </location>
</feature>
<dbReference type="InterPro" id="IPR000483">
    <property type="entry name" value="Cys-rich_flank_reg_C"/>
</dbReference>
<evidence type="ECO:0000256" key="4">
    <source>
        <dbReference type="SAM" id="SignalP"/>
    </source>
</evidence>
<sequence>MRLPAAVLLLLLLHSAESGRRAPQYGARGRAWGGGKSRRQAQECKEYIEAGEKYLDCQDQQLTTVMQDWPTDIQHLLLARNKIQVLRDNMFSQFTQLKSLDLQQNDISMVEDGAFAGLTQLTTLLLQHNGLRTASEEILLPMRRLTYLRIYDNPWTCDCSLDSLVRTMQLPSNRNLGNYAKCAGPLSMRGHKLKKMNVELLCAPDRDGEVPSRPQIKVKPEVTSICRTYMFPKPLLDCSNKDLNHVPSGLPIDIVKMDLSGNSIRHLKPQQFLTCKDLKLLNLSRNSLQQIETAAFAGLLYLRELDLSNNSLHNFQYGVLEDLYFLRKLSLGNNPWVCDYNIHYLIYWLKHHPGVQYTGLICAEPEEFRGWRVEDYVKTYNGECPKDRQTGGMDTGQGALGGTDNEAQEVAGETDRGGLPQPLLRKRINGIEIIRLS</sequence>
<dbReference type="InterPro" id="IPR032675">
    <property type="entry name" value="LRR_dom_sf"/>
</dbReference>